<keyword evidence="3" id="KW-0812">Transmembrane</keyword>
<dbReference type="Pfam" id="PF00440">
    <property type="entry name" value="TetR_N"/>
    <property type="match status" value="1"/>
</dbReference>
<evidence type="ECO:0000313" key="6">
    <source>
        <dbReference type="Proteomes" id="UP000805614"/>
    </source>
</evidence>
<dbReference type="Proteomes" id="UP000805614">
    <property type="component" value="Unassembled WGS sequence"/>
</dbReference>
<dbReference type="PANTHER" id="PTHR30328">
    <property type="entry name" value="TRANSCRIPTIONAL REPRESSOR"/>
    <property type="match status" value="1"/>
</dbReference>
<comment type="caution">
    <text evidence="5">The sequence shown here is derived from an EMBL/GenBank/DDBJ whole genome shotgun (WGS) entry which is preliminary data.</text>
</comment>
<dbReference type="PANTHER" id="PTHR30328:SF54">
    <property type="entry name" value="HTH-TYPE TRANSCRIPTIONAL REPRESSOR SCO4008"/>
    <property type="match status" value="1"/>
</dbReference>
<keyword evidence="1 2" id="KW-0238">DNA-binding</keyword>
<feature type="DNA-binding region" description="H-T-H motif" evidence="2">
    <location>
        <begin position="29"/>
        <end position="48"/>
    </location>
</feature>
<gene>
    <name evidence="5" type="ORF">HKK74_12015</name>
</gene>
<dbReference type="InterPro" id="IPR036271">
    <property type="entry name" value="Tet_transcr_reg_TetR-rel_C_sf"/>
</dbReference>
<keyword evidence="3" id="KW-1133">Transmembrane helix</keyword>
<accession>A0ABR7LN05</accession>
<dbReference type="InterPro" id="IPR009057">
    <property type="entry name" value="Homeodomain-like_sf"/>
</dbReference>
<dbReference type="InterPro" id="IPR050109">
    <property type="entry name" value="HTH-type_TetR-like_transc_reg"/>
</dbReference>
<evidence type="ECO:0000256" key="3">
    <source>
        <dbReference type="SAM" id="Phobius"/>
    </source>
</evidence>
<evidence type="ECO:0000256" key="2">
    <source>
        <dbReference type="PROSITE-ProRule" id="PRU00335"/>
    </source>
</evidence>
<dbReference type="Pfam" id="PF17926">
    <property type="entry name" value="TetR_C_21"/>
    <property type="match status" value="1"/>
</dbReference>
<sequence length="193" mass="20987">MAGDAEMTKRRLLDAAAEEFAAFGIAGARVDRLAAAAKSNKAQIYHYFGSKDALFDAVFNELVVRTVREVPIDATDLPGYAGRLFDGYEEHPHVARLATWYRLERAGTREPLETIIVGNRDKVDAIAAAQRAGHIPAHFAPEDLLALVLAISLMWTALTPEFAALVSGHGRDHRRRVVTDAVTALLADRPAGS</sequence>
<keyword evidence="3" id="KW-0472">Membrane</keyword>
<dbReference type="InterPro" id="IPR001647">
    <property type="entry name" value="HTH_TetR"/>
</dbReference>
<dbReference type="SUPFAM" id="SSF48498">
    <property type="entry name" value="Tetracyclin repressor-like, C-terminal domain"/>
    <property type="match status" value="1"/>
</dbReference>
<evidence type="ECO:0000259" key="4">
    <source>
        <dbReference type="PROSITE" id="PS50977"/>
    </source>
</evidence>
<organism evidence="5 6">
    <name type="scientific">Actinomadura alba</name>
    <dbReference type="NCBI Taxonomy" id="406431"/>
    <lineage>
        <taxon>Bacteria</taxon>
        <taxon>Bacillati</taxon>
        <taxon>Actinomycetota</taxon>
        <taxon>Actinomycetes</taxon>
        <taxon>Streptosporangiales</taxon>
        <taxon>Thermomonosporaceae</taxon>
        <taxon>Actinomadura</taxon>
    </lineage>
</organism>
<dbReference type="EMBL" id="JABVEC010000007">
    <property type="protein sequence ID" value="MBC6466220.1"/>
    <property type="molecule type" value="Genomic_DNA"/>
</dbReference>
<dbReference type="PRINTS" id="PR00455">
    <property type="entry name" value="HTHTETR"/>
</dbReference>
<feature type="domain" description="HTH tetR-type" evidence="4">
    <location>
        <begin position="6"/>
        <end position="66"/>
    </location>
</feature>
<reference evidence="5 6" key="1">
    <citation type="submission" date="2020-06" db="EMBL/GenBank/DDBJ databases">
        <title>Actinomadura xiongansis sp. nov., isolated from soil of Baiyangdian.</title>
        <authorList>
            <person name="Zhang X."/>
        </authorList>
    </citation>
    <scope>NUCLEOTIDE SEQUENCE [LARGE SCALE GENOMIC DNA]</scope>
    <source>
        <strain evidence="5 6">HBUM206468</strain>
    </source>
</reference>
<dbReference type="InterPro" id="IPR041467">
    <property type="entry name" value="Sco4008_C"/>
</dbReference>
<proteinExistence type="predicted"/>
<dbReference type="Gene3D" id="1.10.357.10">
    <property type="entry name" value="Tetracycline Repressor, domain 2"/>
    <property type="match status" value="1"/>
</dbReference>
<evidence type="ECO:0000256" key="1">
    <source>
        <dbReference type="ARBA" id="ARBA00023125"/>
    </source>
</evidence>
<dbReference type="PROSITE" id="PS50977">
    <property type="entry name" value="HTH_TETR_2"/>
    <property type="match status" value="1"/>
</dbReference>
<protein>
    <submittedName>
        <fullName evidence="5">TetR/AcrR family transcriptional regulator</fullName>
    </submittedName>
</protein>
<name>A0ABR7LN05_9ACTN</name>
<dbReference type="RefSeq" id="WP_187243228.1">
    <property type="nucleotide sequence ID" value="NZ_BAAAOK010000046.1"/>
</dbReference>
<keyword evidence="6" id="KW-1185">Reference proteome</keyword>
<feature type="transmembrane region" description="Helical" evidence="3">
    <location>
        <begin position="144"/>
        <end position="166"/>
    </location>
</feature>
<dbReference type="SUPFAM" id="SSF46689">
    <property type="entry name" value="Homeodomain-like"/>
    <property type="match status" value="1"/>
</dbReference>
<evidence type="ECO:0000313" key="5">
    <source>
        <dbReference type="EMBL" id="MBC6466220.1"/>
    </source>
</evidence>